<dbReference type="PROSITE" id="PS50048">
    <property type="entry name" value="ZN2_CY6_FUNGAL_2"/>
    <property type="match status" value="1"/>
</dbReference>
<reference evidence="7" key="2">
    <citation type="journal article" date="2023" name="IMA Fungus">
        <title>Comparative genomic study of the Penicillium genus elucidates a diverse pangenome and 15 lateral gene transfer events.</title>
        <authorList>
            <person name="Petersen C."/>
            <person name="Sorensen T."/>
            <person name="Nielsen M.R."/>
            <person name="Sondergaard T.E."/>
            <person name="Sorensen J.L."/>
            <person name="Fitzpatrick D.A."/>
            <person name="Frisvad J.C."/>
            <person name="Nielsen K.L."/>
        </authorList>
    </citation>
    <scope>NUCLEOTIDE SEQUENCE</scope>
    <source>
        <strain evidence="7">IBT 21917</strain>
    </source>
</reference>
<keyword evidence="8" id="KW-1185">Reference proteome</keyword>
<evidence type="ECO:0000256" key="2">
    <source>
        <dbReference type="ARBA" id="ARBA00023015"/>
    </source>
</evidence>
<dbReference type="AlphaFoldDB" id="A0A9W9IU39"/>
<organism evidence="7 8">
    <name type="scientific">Penicillium capsulatum</name>
    <dbReference type="NCBI Taxonomy" id="69766"/>
    <lineage>
        <taxon>Eukaryota</taxon>
        <taxon>Fungi</taxon>
        <taxon>Dikarya</taxon>
        <taxon>Ascomycota</taxon>
        <taxon>Pezizomycotina</taxon>
        <taxon>Eurotiomycetes</taxon>
        <taxon>Eurotiomycetidae</taxon>
        <taxon>Eurotiales</taxon>
        <taxon>Aspergillaceae</taxon>
        <taxon>Penicillium</taxon>
    </lineage>
</organism>
<dbReference type="Proteomes" id="UP001146351">
    <property type="component" value="Unassembled WGS sequence"/>
</dbReference>
<dbReference type="InterPro" id="IPR036864">
    <property type="entry name" value="Zn2-C6_fun-type_DNA-bd_sf"/>
</dbReference>
<comment type="caution">
    <text evidence="7">The sequence shown here is derived from an EMBL/GenBank/DDBJ whole genome shotgun (WGS) entry which is preliminary data.</text>
</comment>
<dbReference type="EMBL" id="JAPQKO010000001">
    <property type="protein sequence ID" value="KAJ5183516.1"/>
    <property type="molecule type" value="Genomic_DNA"/>
</dbReference>
<keyword evidence="5" id="KW-0539">Nucleus</keyword>
<dbReference type="InterPro" id="IPR001138">
    <property type="entry name" value="Zn2Cys6_DnaBD"/>
</dbReference>
<reference evidence="7" key="1">
    <citation type="submission" date="2022-11" db="EMBL/GenBank/DDBJ databases">
        <authorList>
            <person name="Petersen C."/>
        </authorList>
    </citation>
    <scope>NUCLEOTIDE SEQUENCE</scope>
    <source>
        <strain evidence="7">IBT 21917</strain>
    </source>
</reference>
<evidence type="ECO:0000259" key="6">
    <source>
        <dbReference type="PROSITE" id="PS50048"/>
    </source>
</evidence>
<protein>
    <recommendedName>
        <fullName evidence="6">Zn(2)-C6 fungal-type domain-containing protein</fullName>
    </recommendedName>
</protein>
<dbReference type="PANTHER" id="PTHR37534">
    <property type="entry name" value="TRANSCRIPTIONAL ACTIVATOR PROTEIN UGA3"/>
    <property type="match status" value="1"/>
</dbReference>
<dbReference type="InterPro" id="IPR021858">
    <property type="entry name" value="Fun_TF"/>
</dbReference>
<dbReference type="PANTHER" id="PTHR37534:SF46">
    <property type="entry name" value="ZN(II)2CYS6 TRANSCRIPTION FACTOR (EUROFUNG)"/>
    <property type="match status" value="1"/>
</dbReference>
<dbReference type="Pfam" id="PF00172">
    <property type="entry name" value="Zn_clus"/>
    <property type="match status" value="1"/>
</dbReference>
<dbReference type="GO" id="GO:0008270">
    <property type="term" value="F:zinc ion binding"/>
    <property type="evidence" value="ECO:0007669"/>
    <property type="project" value="InterPro"/>
</dbReference>
<feature type="domain" description="Zn(2)-C6 fungal-type" evidence="6">
    <location>
        <begin position="8"/>
        <end position="38"/>
    </location>
</feature>
<evidence type="ECO:0000313" key="8">
    <source>
        <dbReference type="Proteomes" id="UP001146351"/>
    </source>
</evidence>
<dbReference type="PROSITE" id="PS00463">
    <property type="entry name" value="ZN2_CY6_FUNGAL_1"/>
    <property type="match status" value="1"/>
</dbReference>
<dbReference type="SUPFAM" id="SSF57701">
    <property type="entry name" value="Zn2/Cys6 DNA-binding domain"/>
    <property type="match status" value="1"/>
</dbReference>
<keyword evidence="2" id="KW-0805">Transcription regulation</keyword>
<dbReference type="Pfam" id="PF11951">
    <property type="entry name" value="Fungal_trans_2"/>
    <property type="match status" value="1"/>
</dbReference>
<dbReference type="GO" id="GO:0003677">
    <property type="term" value="F:DNA binding"/>
    <property type="evidence" value="ECO:0007669"/>
    <property type="project" value="UniProtKB-KW"/>
</dbReference>
<evidence type="ECO:0000256" key="3">
    <source>
        <dbReference type="ARBA" id="ARBA00023125"/>
    </source>
</evidence>
<accession>A0A9W9IU39</accession>
<comment type="subcellular location">
    <subcellularLocation>
        <location evidence="1">Nucleus</location>
    </subcellularLocation>
</comment>
<keyword evidence="3" id="KW-0238">DNA-binding</keyword>
<gene>
    <name evidence="7" type="ORF">N7492_001132</name>
</gene>
<evidence type="ECO:0000313" key="7">
    <source>
        <dbReference type="EMBL" id="KAJ5183516.1"/>
    </source>
</evidence>
<name>A0A9W9IU39_9EURO</name>
<dbReference type="CDD" id="cd00067">
    <property type="entry name" value="GAL4"/>
    <property type="match status" value="1"/>
</dbReference>
<dbReference type="SMART" id="SM00066">
    <property type="entry name" value="GAL4"/>
    <property type="match status" value="1"/>
</dbReference>
<proteinExistence type="predicted"/>
<dbReference type="GO" id="GO:0000981">
    <property type="term" value="F:DNA-binding transcription factor activity, RNA polymerase II-specific"/>
    <property type="evidence" value="ECO:0007669"/>
    <property type="project" value="InterPro"/>
</dbReference>
<dbReference type="GO" id="GO:0005634">
    <property type="term" value="C:nucleus"/>
    <property type="evidence" value="ECO:0007669"/>
    <property type="project" value="UniProtKB-SubCell"/>
</dbReference>
<evidence type="ECO:0000256" key="5">
    <source>
        <dbReference type="ARBA" id="ARBA00023242"/>
    </source>
</evidence>
<evidence type="ECO:0000256" key="1">
    <source>
        <dbReference type="ARBA" id="ARBA00004123"/>
    </source>
</evidence>
<dbReference type="Gene3D" id="4.10.240.10">
    <property type="entry name" value="Zn(2)-C6 fungal-type DNA-binding domain"/>
    <property type="match status" value="1"/>
</dbReference>
<evidence type="ECO:0000256" key="4">
    <source>
        <dbReference type="ARBA" id="ARBA00023163"/>
    </source>
</evidence>
<sequence length="474" mass="52640">MGTRSRLGCFTCRRRKKKCDEVKPICTACLRNSLGCVWPDLCPPERVNAVGSRQQTYNGQPASESTPWALVSANAHHDLSRGPVPYALAGVTLPGCVSSGIETWALLDHYLKDTANRLACLQDNQNPFLYTILPVALQDELLMNSILALSGVHMMQRLPQLTPKMHCLTWGSYTRALKQLRVALSAAFHETSDIDAVWRALLVVLIFYLLEATRGNDPDAMQRHLEGAHHLMACVIKSSASSTQPGLVFLTTELYVYNAALASFTTNRLPTATPILFSQALGVDIEDGLGVMCGCAHDLFGFIPQVSALLWDLSSHATPLKSQLDNLFARYRGLRVQIEDWKPRSNNSSMVLSAELYRKSLLLLLDSRFTNSDSGSIIDQAFQSLEKLLLHLLPSSPFGTTMTWPLFAFGIHARSLEQRGLIRSYLKISIEIFGMGVMSTALSQLEEMWLAEPEDSVVDMLFLNQRKLKLPLIC</sequence>
<keyword evidence="4" id="KW-0804">Transcription</keyword>
<dbReference type="OrthoDB" id="187139at2759"/>